<protein>
    <submittedName>
        <fullName evidence="1">Uncharacterized protein</fullName>
    </submittedName>
</protein>
<gene>
    <name evidence="1" type="ORF">F2P81_021912</name>
</gene>
<reference evidence="1 2" key="1">
    <citation type="submission" date="2019-06" db="EMBL/GenBank/DDBJ databases">
        <title>Draft genomes of female and male turbot (Scophthalmus maximus).</title>
        <authorList>
            <person name="Xu H."/>
            <person name="Xu X.-W."/>
            <person name="Shao C."/>
            <person name="Chen S."/>
        </authorList>
    </citation>
    <scope>NUCLEOTIDE SEQUENCE [LARGE SCALE GENOMIC DNA]</scope>
    <source>
        <strain evidence="1">Ysfricsl-2016a</strain>
        <tissue evidence="1">Blood</tissue>
    </source>
</reference>
<sequence length="192" mass="21706">MSELNQFHNTDVEFFLGTNSSILLSVPLPLSAPMLPDMQRTDSVLKSHYNCVMRVAFKVKDRNSCRDEGMNVTDTREHVHAIQRLERTQFQVIDAPVSVSSPTPQHSRINRKFTKDGGRTRRWCRGALFQLSLLAVLHGTLALLTTVQQLELLNTIHDPPVAVQRIPSPSYLALHLAGLHGCDIERKDFHCK</sequence>
<dbReference type="AlphaFoldDB" id="A0A6A4S1G4"/>
<accession>A0A6A4S1G4</accession>
<proteinExistence type="predicted"/>
<evidence type="ECO:0000313" key="2">
    <source>
        <dbReference type="Proteomes" id="UP000438429"/>
    </source>
</evidence>
<comment type="caution">
    <text evidence="1">The sequence shown here is derived from an EMBL/GenBank/DDBJ whole genome shotgun (WGS) entry which is preliminary data.</text>
</comment>
<name>A0A6A4S1G4_SCOMX</name>
<dbReference type="Proteomes" id="UP000438429">
    <property type="component" value="Unassembled WGS sequence"/>
</dbReference>
<organism evidence="1 2">
    <name type="scientific">Scophthalmus maximus</name>
    <name type="common">Turbot</name>
    <name type="synonym">Psetta maxima</name>
    <dbReference type="NCBI Taxonomy" id="52904"/>
    <lineage>
        <taxon>Eukaryota</taxon>
        <taxon>Metazoa</taxon>
        <taxon>Chordata</taxon>
        <taxon>Craniata</taxon>
        <taxon>Vertebrata</taxon>
        <taxon>Euteleostomi</taxon>
        <taxon>Actinopterygii</taxon>
        <taxon>Neopterygii</taxon>
        <taxon>Teleostei</taxon>
        <taxon>Neoteleostei</taxon>
        <taxon>Acanthomorphata</taxon>
        <taxon>Carangaria</taxon>
        <taxon>Pleuronectiformes</taxon>
        <taxon>Pleuronectoidei</taxon>
        <taxon>Scophthalmidae</taxon>
        <taxon>Scophthalmus</taxon>
    </lineage>
</organism>
<evidence type="ECO:0000313" key="1">
    <source>
        <dbReference type="EMBL" id="KAF0025031.1"/>
    </source>
</evidence>
<dbReference type="EMBL" id="VEVO01000020">
    <property type="protein sequence ID" value="KAF0025031.1"/>
    <property type="molecule type" value="Genomic_DNA"/>
</dbReference>